<dbReference type="PANTHER" id="PTHR33734:SF22">
    <property type="entry name" value="MEMBRANE-BOUND LYTIC MUREIN TRANSGLYCOSYLASE D"/>
    <property type="match status" value="1"/>
</dbReference>
<feature type="region of interest" description="Disordered" evidence="1">
    <location>
        <begin position="853"/>
        <end position="919"/>
    </location>
</feature>
<dbReference type="SMART" id="SM00257">
    <property type="entry name" value="LysM"/>
    <property type="match status" value="7"/>
</dbReference>
<dbReference type="EMBL" id="CP110509">
    <property type="protein sequence ID" value="WMB27862.1"/>
    <property type="molecule type" value="Genomic_DNA"/>
</dbReference>
<dbReference type="InterPro" id="IPR028190">
    <property type="entry name" value="Ntox21"/>
</dbReference>
<accession>A0ABY9LG64</accession>
<feature type="domain" description="LysM" evidence="3">
    <location>
        <begin position="449"/>
        <end position="492"/>
    </location>
</feature>
<dbReference type="InterPro" id="IPR036779">
    <property type="entry name" value="LysM_dom_sf"/>
</dbReference>
<feature type="compositionally biased region" description="Polar residues" evidence="1">
    <location>
        <begin position="360"/>
        <end position="370"/>
    </location>
</feature>
<dbReference type="CDD" id="cd00118">
    <property type="entry name" value="LysM"/>
    <property type="match status" value="7"/>
</dbReference>
<evidence type="ECO:0000313" key="5">
    <source>
        <dbReference type="Proteomes" id="UP001238096"/>
    </source>
</evidence>
<dbReference type="CDD" id="cd20685">
    <property type="entry name" value="CdiA-CT_Ecl_RNase-like"/>
    <property type="match status" value="1"/>
</dbReference>
<sequence>MKKSFKLVISASTFLLVSTIFLQSGAILAEEINIKKEIDSYVLGTEADVILNEMLINEEDDKFINDSYEELKNKVELSEKIVNKEVVDKQGDSNVKVENTIDDVKIEHNSKDDVNEVKKYNQSDDSKEKVSSGNDSVDTLEGNTSSKMRMKRSLDVMEPLIPNFEDSINYYLSSLTVDEVNALKNAKSFEERSVLLERILNKKIDEQYALGELDDLKKQLTDEELRDLYEGDSTQAFESKLKKIYFDYQQSLNLQELIDELIVLSTEDEYNQLLNAKSEEDLAETIESLSIKKSQELSNQSSTSRRRKRFAPALVFPVIAYGPQIVAAAVATGKVIAAAAAVGVAAYGAHQAYNHYKVSHSQAKSNAVQRQHTRAQNASRSRERSRARQQAQTQARNYSKTPAGHSAVSQLASNGSYYGNTYNRLGQVAANLFYSYGSQLIPSYNLTGTKHQVLPNESVWSISNQYGISMTDLIAWNGIQNNLIHPGQQLLVRPDTISEDGTKHQVLPNESVWSISNQYGISMTDLIAWNGIQNNLIHPGQQLFIRPTNITNSRTKDKIYKVQSGDSVWKIAHENGITMDDLIRWNDIRNNTIHPGQQLIVKPGTKTPINTPEAPIKDKIYKVQSGDSVWKIAHENGITMDDLIRWNDIRNNTIHPGQQLIIKPGTKTPINTPEAPIKDKIYKVQSGDSVWKIAHENGITMDDLIRWNDIRNNTIHPGQQLIIKPGTKTPINTPEAPIKDKIYKVQSGDSVWKIAHENGITMDDLIRWNNINGNLIHPGQKLIVEKVNVKLGDARETYGVQSGDSVWLVANKYGITMDELIEWNNIQNYTIHPGQNLIVESVTAKEARKAAEELGYEKTNERSHGEPVFKNTKKSPKFITPDNTGHKGGVWKGADSVKDLKSKTTRKGTYDKDLNKIAD</sequence>
<evidence type="ECO:0000256" key="1">
    <source>
        <dbReference type="SAM" id="MobiDB-lite"/>
    </source>
</evidence>
<feature type="signal peptide" evidence="2">
    <location>
        <begin position="1"/>
        <end position="29"/>
    </location>
</feature>
<dbReference type="SUPFAM" id="SSF54106">
    <property type="entry name" value="LysM domain"/>
    <property type="match status" value="7"/>
</dbReference>
<dbReference type="Pfam" id="PF01476">
    <property type="entry name" value="LysM"/>
    <property type="match status" value="7"/>
</dbReference>
<feature type="compositionally biased region" description="Basic and acidic residues" evidence="1">
    <location>
        <begin position="895"/>
        <end position="919"/>
    </location>
</feature>
<feature type="compositionally biased region" description="Basic and acidic residues" evidence="1">
    <location>
        <begin position="118"/>
        <end position="130"/>
    </location>
</feature>
<organism evidence="4 5">
    <name type="scientific">Streptococcus didelphis</name>
    <dbReference type="NCBI Taxonomy" id="102886"/>
    <lineage>
        <taxon>Bacteria</taxon>
        <taxon>Bacillati</taxon>
        <taxon>Bacillota</taxon>
        <taxon>Bacilli</taxon>
        <taxon>Lactobacillales</taxon>
        <taxon>Streptococcaceae</taxon>
        <taxon>Streptococcus</taxon>
    </lineage>
</organism>
<protein>
    <submittedName>
        <fullName evidence="4">LysM peptidoglycan-binding domain-containing protein</fullName>
    </submittedName>
</protein>
<feature type="domain" description="LysM" evidence="3">
    <location>
        <begin position="558"/>
        <end position="601"/>
    </location>
</feature>
<reference evidence="5" key="1">
    <citation type="submission" date="2022-10" db="EMBL/GenBank/DDBJ databases">
        <title>Streptococcus didelphis as causative of fatal infections in opossums (Didelphis albiventris).</title>
        <authorList>
            <person name="Breyer G.M."/>
            <person name="Da Silva M.E.R.J."/>
            <person name="Siqueira F.M."/>
        </authorList>
    </citation>
    <scope>NUCLEOTIDE SEQUENCE [LARGE SCALE GENOMIC DNA]</scope>
    <source>
        <strain evidence="5">LBVP101/21</strain>
    </source>
</reference>
<feature type="domain" description="LysM" evidence="3">
    <location>
        <begin position="502"/>
        <end position="545"/>
    </location>
</feature>
<dbReference type="Pfam" id="PF15526">
    <property type="entry name" value="Ntox21"/>
    <property type="match status" value="1"/>
</dbReference>
<feature type="domain" description="LysM" evidence="3">
    <location>
        <begin position="741"/>
        <end position="784"/>
    </location>
</feature>
<dbReference type="Gene3D" id="3.10.350.10">
    <property type="entry name" value="LysM domain"/>
    <property type="match status" value="7"/>
</dbReference>
<gene>
    <name evidence="4" type="ORF">N1496_07370</name>
</gene>
<feature type="region of interest" description="Disordered" evidence="1">
    <location>
        <begin position="360"/>
        <end position="405"/>
    </location>
</feature>
<feature type="compositionally biased region" description="Basic and acidic residues" evidence="1">
    <location>
        <begin position="853"/>
        <end position="867"/>
    </location>
</feature>
<keyword evidence="5" id="KW-1185">Reference proteome</keyword>
<feature type="domain" description="LysM" evidence="3">
    <location>
        <begin position="619"/>
        <end position="662"/>
    </location>
</feature>
<proteinExistence type="predicted"/>
<dbReference type="PANTHER" id="PTHR33734">
    <property type="entry name" value="LYSM DOMAIN-CONTAINING GPI-ANCHORED PROTEIN 2"/>
    <property type="match status" value="1"/>
</dbReference>
<dbReference type="InterPro" id="IPR018392">
    <property type="entry name" value="LysM"/>
</dbReference>
<evidence type="ECO:0000256" key="2">
    <source>
        <dbReference type="SAM" id="SignalP"/>
    </source>
</evidence>
<feature type="chain" id="PRO_5047195471" evidence="2">
    <location>
        <begin position="30"/>
        <end position="919"/>
    </location>
</feature>
<feature type="compositionally biased region" description="Polar residues" evidence="1">
    <location>
        <begin position="131"/>
        <end position="145"/>
    </location>
</feature>
<feature type="region of interest" description="Disordered" evidence="1">
    <location>
        <begin position="118"/>
        <end position="145"/>
    </location>
</feature>
<evidence type="ECO:0000313" key="4">
    <source>
        <dbReference type="EMBL" id="WMB27862.1"/>
    </source>
</evidence>
<dbReference type="InterPro" id="IPR038181">
    <property type="entry name" value="Ntox21_sf"/>
</dbReference>
<feature type="domain" description="LysM" evidence="3">
    <location>
        <begin position="680"/>
        <end position="723"/>
    </location>
</feature>
<dbReference type="Proteomes" id="UP001238096">
    <property type="component" value="Chromosome"/>
</dbReference>
<dbReference type="PROSITE" id="PS51782">
    <property type="entry name" value="LYSM"/>
    <property type="match status" value="7"/>
</dbReference>
<evidence type="ECO:0000259" key="3">
    <source>
        <dbReference type="PROSITE" id="PS51782"/>
    </source>
</evidence>
<feature type="domain" description="LysM" evidence="3">
    <location>
        <begin position="796"/>
        <end position="839"/>
    </location>
</feature>
<keyword evidence="2" id="KW-0732">Signal</keyword>
<name>A0ABY9LG64_9STRE</name>
<dbReference type="Gene3D" id="3.10.380.20">
    <property type="entry name" value="Novel toxin 21 (CdiA), C-terminal domain"/>
    <property type="match status" value="1"/>
</dbReference>